<reference evidence="1 2" key="1">
    <citation type="submission" date="2022-03" db="EMBL/GenBank/DDBJ databases">
        <title>Genome data of Colletotrichum spp.</title>
        <authorList>
            <person name="Utami Y.D."/>
            <person name="Hiruma K."/>
        </authorList>
    </citation>
    <scope>NUCLEOTIDE SEQUENCE [LARGE SCALE GENOMIC DNA]</scope>
    <source>
        <strain evidence="1 2">MAFF 239500</strain>
    </source>
</reference>
<keyword evidence="2" id="KW-1185">Reference proteome</keyword>
<dbReference type="AlphaFoldDB" id="A0AA37L417"/>
<dbReference type="GeneID" id="73320823"/>
<dbReference type="InterPro" id="IPR035994">
    <property type="entry name" value="Nucleoside_phosphorylase_sf"/>
</dbReference>
<dbReference type="EMBL" id="BQXU01000001">
    <property type="protein sequence ID" value="GKT39840.1"/>
    <property type="molecule type" value="Genomic_DNA"/>
</dbReference>
<dbReference type="Gene3D" id="3.40.50.1580">
    <property type="entry name" value="Nucleoside phosphorylase domain"/>
    <property type="match status" value="1"/>
</dbReference>
<name>A0AA37L417_9PEZI</name>
<dbReference type="SUPFAM" id="SSF53167">
    <property type="entry name" value="Purine and uridine phosphorylases"/>
    <property type="match status" value="1"/>
</dbReference>
<protein>
    <recommendedName>
        <fullName evidence="3">Nucleoside phosphorylase domain-containing protein</fullName>
    </recommendedName>
</protein>
<dbReference type="PANTHER" id="PTHR46082:SF11">
    <property type="entry name" value="AAA+ ATPASE DOMAIN-CONTAINING PROTEIN-RELATED"/>
    <property type="match status" value="1"/>
</dbReference>
<accession>A0AA37L417</accession>
<evidence type="ECO:0000313" key="1">
    <source>
        <dbReference type="EMBL" id="GKT39840.1"/>
    </source>
</evidence>
<dbReference type="InterPro" id="IPR053137">
    <property type="entry name" value="NLR-like"/>
</dbReference>
<evidence type="ECO:0008006" key="3">
    <source>
        <dbReference type="Google" id="ProtNLM"/>
    </source>
</evidence>
<dbReference type="Proteomes" id="UP001055115">
    <property type="component" value="Unassembled WGS sequence"/>
</dbReference>
<dbReference type="PANTHER" id="PTHR46082">
    <property type="entry name" value="ATP/GTP-BINDING PROTEIN-RELATED"/>
    <property type="match status" value="1"/>
</dbReference>
<organism evidence="1 2">
    <name type="scientific">Colletotrichum spaethianum</name>
    <dbReference type="NCBI Taxonomy" id="700344"/>
    <lineage>
        <taxon>Eukaryota</taxon>
        <taxon>Fungi</taxon>
        <taxon>Dikarya</taxon>
        <taxon>Ascomycota</taxon>
        <taxon>Pezizomycotina</taxon>
        <taxon>Sordariomycetes</taxon>
        <taxon>Hypocreomycetidae</taxon>
        <taxon>Glomerellales</taxon>
        <taxon>Glomerellaceae</taxon>
        <taxon>Colletotrichum</taxon>
        <taxon>Colletotrichum spaethianum species complex</taxon>
    </lineage>
</organism>
<comment type="caution">
    <text evidence="1">The sequence shown here is derived from an EMBL/GenBank/DDBJ whole genome shotgun (WGS) entry which is preliminary data.</text>
</comment>
<dbReference type="RefSeq" id="XP_049122190.1">
    <property type="nucleotide sequence ID" value="XM_049266233.1"/>
</dbReference>
<gene>
    <name evidence="1" type="ORF">ColSpa_00021</name>
</gene>
<sequence length="236" mass="25913">MACLPEGQYGITNAAIVASNMKRSFGSIQFGFMVGIGGGAPGDIDIRLGDVVVGTHVFQHDFGKIEAGDKFRSTGTKRLPPQILLNAISKLRAGHERSPSLIPWILDDMFKRCQGLKQKGYGYPVRSDDQLFYARYDHPTAKPDCSECSSSEVRCRKPRATKDPHIHYGGIASGNQVIKSGRMRDKLAKEHDVLCFEMEGIGLADAFPCMVVRGICDYSDSHKNKKWQSGTKVSGS</sequence>
<proteinExistence type="predicted"/>
<dbReference type="GO" id="GO:0003824">
    <property type="term" value="F:catalytic activity"/>
    <property type="evidence" value="ECO:0007669"/>
    <property type="project" value="InterPro"/>
</dbReference>
<evidence type="ECO:0000313" key="2">
    <source>
        <dbReference type="Proteomes" id="UP001055115"/>
    </source>
</evidence>
<dbReference type="GO" id="GO:0009116">
    <property type="term" value="P:nucleoside metabolic process"/>
    <property type="evidence" value="ECO:0007669"/>
    <property type="project" value="InterPro"/>
</dbReference>